<dbReference type="RefSeq" id="XP_002114600.1">
    <property type="nucleotide sequence ID" value="XM_002114564.1"/>
</dbReference>
<organism evidence="3 4">
    <name type="scientific">Trichoplax adhaerens</name>
    <name type="common">Trichoplax reptans</name>
    <dbReference type="NCBI Taxonomy" id="10228"/>
    <lineage>
        <taxon>Eukaryota</taxon>
        <taxon>Metazoa</taxon>
        <taxon>Placozoa</taxon>
        <taxon>Uniplacotomia</taxon>
        <taxon>Trichoplacea</taxon>
        <taxon>Trichoplacidae</taxon>
        <taxon>Trichoplax</taxon>
    </lineage>
</organism>
<dbReference type="eggNOG" id="ENOG502QU6V">
    <property type="taxonomic scope" value="Eukaryota"/>
</dbReference>
<name>B3S365_TRIAD</name>
<dbReference type="PhylomeDB" id="B3S365"/>
<dbReference type="PANTHER" id="PTHR16112:SF16">
    <property type="entry name" value="SIX-BANDED, ISOFORM H"/>
    <property type="match status" value="1"/>
</dbReference>
<evidence type="ECO:0000259" key="2">
    <source>
        <dbReference type="PROSITE" id="PS50812"/>
    </source>
</evidence>
<dbReference type="InParanoid" id="B3S365"/>
<dbReference type="SMART" id="SM00293">
    <property type="entry name" value="PWWP"/>
    <property type="match status" value="1"/>
</dbReference>
<dbReference type="OrthoDB" id="5964980at2759"/>
<feature type="compositionally biased region" description="Low complexity" evidence="1">
    <location>
        <begin position="225"/>
        <end position="235"/>
    </location>
</feature>
<protein>
    <recommendedName>
        <fullName evidence="2">PWWP domain-containing protein</fullName>
    </recommendedName>
</protein>
<dbReference type="GeneID" id="6755996"/>
<dbReference type="AlphaFoldDB" id="B3S365"/>
<dbReference type="KEGG" id="tad:TRIADDRAFT_58612"/>
<dbReference type="EMBL" id="DS985248">
    <property type="protein sequence ID" value="EDV22734.1"/>
    <property type="molecule type" value="Genomic_DNA"/>
</dbReference>
<dbReference type="HOGENOM" id="CLU_607407_0_0_1"/>
<feature type="domain" description="PWWP" evidence="2">
    <location>
        <begin position="357"/>
        <end position="416"/>
    </location>
</feature>
<dbReference type="Proteomes" id="UP000009022">
    <property type="component" value="Unassembled WGS sequence"/>
</dbReference>
<evidence type="ECO:0000313" key="3">
    <source>
        <dbReference type="EMBL" id="EDV22734.1"/>
    </source>
</evidence>
<dbReference type="CTD" id="6755996"/>
<evidence type="ECO:0000256" key="1">
    <source>
        <dbReference type="SAM" id="MobiDB-lite"/>
    </source>
</evidence>
<accession>B3S365</accession>
<dbReference type="Gene3D" id="2.30.30.140">
    <property type="match status" value="1"/>
</dbReference>
<evidence type="ECO:0000313" key="4">
    <source>
        <dbReference type="Proteomes" id="UP000009022"/>
    </source>
</evidence>
<dbReference type="Pfam" id="PF00855">
    <property type="entry name" value="PWWP"/>
    <property type="match status" value="1"/>
</dbReference>
<gene>
    <name evidence="3" type="ORF">TRIADDRAFT_58612</name>
</gene>
<reference evidence="3 4" key="1">
    <citation type="journal article" date="2008" name="Nature">
        <title>The Trichoplax genome and the nature of placozoans.</title>
        <authorList>
            <person name="Srivastava M."/>
            <person name="Begovic E."/>
            <person name="Chapman J."/>
            <person name="Putnam N.H."/>
            <person name="Hellsten U."/>
            <person name="Kawashima T."/>
            <person name="Kuo A."/>
            <person name="Mitros T."/>
            <person name="Salamov A."/>
            <person name="Carpenter M.L."/>
            <person name="Signorovitch A.Y."/>
            <person name="Moreno M.A."/>
            <person name="Kamm K."/>
            <person name="Grimwood J."/>
            <person name="Schmutz J."/>
            <person name="Shapiro H."/>
            <person name="Grigoriev I.V."/>
            <person name="Buss L.W."/>
            <person name="Schierwater B."/>
            <person name="Dellaporta S.L."/>
            <person name="Rokhsar D.S."/>
        </authorList>
    </citation>
    <scope>NUCLEOTIDE SEQUENCE [LARGE SCALE GENOMIC DNA]</scope>
    <source>
        <strain evidence="3 4">Grell-BS-1999</strain>
    </source>
</reference>
<dbReference type="SUPFAM" id="SSF63748">
    <property type="entry name" value="Tudor/PWWP/MBT"/>
    <property type="match status" value="1"/>
</dbReference>
<keyword evidence="4" id="KW-1185">Reference proteome</keyword>
<proteinExistence type="predicted"/>
<sequence length="451" mass="50214">MENQKLEVGSTAEVKVDQKDNAVIVVSLNYHGDTYRGVLINTTSTIQAVTSRISVPALSKRPKPFLCNTGHGLWSNSQLGEILQPNDVTCSTALNVHKVDNVSSNIEIEILNVALLGLTENTTKALNEVKETISSSHSKQAIADSTKDEQITSQQNANLTYSIQENSFNTRQNISQVNGQSESLLVNDHSSKDMQCTNKRMLYETNRASNITNHDDNDNEVSCHSGGSNSTNSTSNRRKMANINNRYCQGYHEIHSQNNGLSSKRRRRSPKFTSTYYLASSKKSASIGNSTMTNSKMPGHTVDDICNKLHAVAHSKRKNGSDNRCGTEKKVKGMKIINSDNSKTTVKYDPSCRTFQVGDIVWGKVQGHPWWPGRIVSLDATVEEQHLYPCKAVVAWYNSNTCSIISARRLYDFDESYDLRHMPKRRGAYQKAVEDALLASRQQQSFNVVAN</sequence>
<feature type="region of interest" description="Disordered" evidence="1">
    <location>
        <begin position="210"/>
        <end position="238"/>
    </location>
</feature>
<dbReference type="CDD" id="cd20140">
    <property type="entry name" value="PWWP_PWWP2"/>
    <property type="match status" value="1"/>
</dbReference>
<dbReference type="PROSITE" id="PS50812">
    <property type="entry name" value="PWWP"/>
    <property type="match status" value="1"/>
</dbReference>
<dbReference type="InterPro" id="IPR000313">
    <property type="entry name" value="PWWP_dom"/>
</dbReference>
<dbReference type="PANTHER" id="PTHR16112">
    <property type="entry name" value="METHYL-CPG BINDING PROTEIN, DROSOPHILA"/>
    <property type="match status" value="1"/>
</dbReference>